<protein>
    <submittedName>
        <fullName evidence="4">Type II/IV secretion system ATPase subunit</fullName>
    </submittedName>
</protein>
<keyword evidence="5" id="KW-1185">Reference proteome</keyword>
<feature type="domain" description="PilB3-like N-terminal" evidence="3">
    <location>
        <begin position="17"/>
        <end position="81"/>
    </location>
</feature>
<dbReference type="Pfam" id="PF00437">
    <property type="entry name" value="T2SSE"/>
    <property type="match status" value="1"/>
</dbReference>
<dbReference type="PANTHER" id="PTHR30486">
    <property type="entry name" value="TWITCHING MOTILITY PROTEIN PILT"/>
    <property type="match status" value="1"/>
</dbReference>
<comment type="caution">
    <text evidence="4">The sequence shown here is derived from an EMBL/GenBank/DDBJ whole genome shotgun (WGS) entry which is preliminary data.</text>
</comment>
<comment type="similarity">
    <text evidence="1">Belongs to the GSP E family.</text>
</comment>
<dbReference type="Gene3D" id="3.30.450.380">
    <property type="match status" value="1"/>
</dbReference>
<dbReference type="EMBL" id="JBHTAR010000011">
    <property type="protein sequence ID" value="MFC7200799.1"/>
    <property type="molecule type" value="Genomic_DNA"/>
</dbReference>
<name>A0ABD5Z6D8_9EURY</name>
<evidence type="ECO:0000259" key="2">
    <source>
        <dbReference type="Pfam" id="PF00437"/>
    </source>
</evidence>
<organism evidence="4 5">
    <name type="scientific">Halospeciosus flavus</name>
    <dbReference type="NCBI Taxonomy" id="3032283"/>
    <lineage>
        <taxon>Archaea</taxon>
        <taxon>Methanobacteriati</taxon>
        <taxon>Methanobacteriota</taxon>
        <taxon>Stenosarchaea group</taxon>
        <taxon>Halobacteria</taxon>
        <taxon>Halobacteriales</taxon>
        <taxon>Halobacteriaceae</taxon>
        <taxon>Halospeciosus</taxon>
    </lineage>
</organism>
<dbReference type="CDD" id="cd01130">
    <property type="entry name" value="VirB11-like_ATPase"/>
    <property type="match status" value="1"/>
</dbReference>
<evidence type="ECO:0000256" key="1">
    <source>
        <dbReference type="ARBA" id="ARBA00006611"/>
    </source>
</evidence>
<dbReference type="InterPro" id="IPR050921">
    <property type="entry name" value="T4SS_GSP_E_ATPase"/>
</dbReference>
<dbReference type="InterPro" id="IPR027417">
    <property type="entry name" value="P-loop_NTPase"/>
</dbReference>
<evidence type="ECO:0000313" key="5">
    <source>
        <dbReference type="Proteomes" id="UP001596447"/>
    </source>
</evidence>
<proteinExistence type="inferred from homology"/>
<dbReference type="Proteomes" id="UP001596447">
    <property type="component" value="Unassembled WGS sequence"/>
</dbReference>
<dbReference type="RefSeq" id="WP_279527565.1">
    <property type="nucleotide sequence ID" value="NZ_CP122312.1"/>
</dbReference>
<dbReference type="SUPFAM" id="SSF52540">
    <property type="entry name" value="P-loop containing nucleoside triphosphate hydrolases"/>
    <property type="match status" value="1"/>
</dbReference>
<dbReference type="InterPro" id="IPR001482">
    <property type="entry name" value="T2SS/T4SS_dom"/>
</dbReference>
<accession>A0ABD5Z6D8</accession>
<dbReference type="AlphaFoldDB" id="A0ABD5Z6D8"/>
<sequence length="547" mass="61507">MGGDTSGIDTDAVLDTVVDALREADKPFDAPDESAVRESFFDFEDVTAGEHIEHYWVTEPFALVSIRREEDGELRYHVAEPVLDDFEEHVREDLTEVLRRELVDVDVESADDPEAAFVDHLDDLLARHGAALDPHTQHKLAYYFQRDFVGYGVVDPLMSDPSVEDVSCDGANVPVFVYHADYGNVKTGLTLSEERLDSLVVRLAQRCDRHLSEAKPLLTDTLPDGSRAQVTLESDVATRGSNFTVRKFREEPFTPPELAAYGTFSIPQLAYIWLAVEHNKSVLFVGPTASGKTTSMNAVTLFVPPDDKVVSIEETREVNLPHENWIANVTREAGMGETREEVSTDDLLSEALHQRPDHVIVGEIRVDPDVVRTFFQAMGTGHAGFSTFHAETARDTLRRLRHDPLSVPDELLADLDVISVQHLLELDGDTARRCRWMTEVREAGGERPELHEVFAHDQGTDSIEQTGPSRVLADIARDRGWSEEQLTRELRERQQVLAHLVETDTTGYEESVDWFFRFARERQQVLDEIPARDVAPVNAASETDVRE</sequence>
<evidence type="ECO:0000313" key="4">
    <source>
        <dbReference type="EMBL" id="MFC7200799.1"/>
    </source>
</evidence>
<evidence type="ECO:0000259" key="3">
    <source>
        <dbReference type="Pfam" id="PF23990"/>
    </source>
</evidence>
<feature type="domain" description="Bacterial type II secretion system protein E" evidence="2">
    <location>
        <begin position="198"/>
        <end position="442"/>
    </location>
</feature>
<reference evidence="4 5" key="1">
    <citation type="journal article" date="2019" name="Int. J. Syst. Evol. Microbiol.">
        <title>The Global Catalogue of Microorganisms (GCM) 10K type strain sequencing project: providing services to taxonomists for standard genome sequencing and annotation.</title>
        <authorList>
            <consortium name="The Broad Institute Genomics Platform"/>
            <consortium name="The Broad Institute Genome Sequencing Center for Infectious Disease"/>
            <person name="Wu L."/>
            <person name="Ma J."/>
        </authorList>
    </citation>
    <scope>NUCLEOTIDE SEQUENCE [LARGE SCALE GENOMIC DNA]</scope>
    <source>
        <strain evidence="4 5">XZGYJ-43</strain>
    </source>
</reference>
<gene>
    <name evidence="4" type="ORF">ACFQJ9_15515</name>
</gene>
<dbReference type="PANTHER" id="PTHR30486:SF6">
    <property type="entry name" value="TYPE IV PILUS RETRACTATION ATPASE PILT"/>
    <property type="match status" value="1"/>
</dbReference>
<dbReference type="Gene3D" id="3.40.50.300">
    <property type="entry name" value="P-loop containing nucleotide triphosphate hydrolases"/>
    <property type="match status" value="1"/>
</dbReference>
<dbReference type="Pfam" id="PF23990">
    <property type="entry name" value="PilB3_N"/>
    <property type="match status" value="1"/>
</dbReference>
<dbReference type="InterPro" id="IPR056570">
    <property type="entry name" value="PilB3-like_N"/>
</dbReference>